<reference evidence="1 2" key="1">
    <citation type="submission" date="2019-12" db="EMBL/GenBank/DDBJ databases">
        <authorList>
            <person name="Alioto T."/>
            <person name="Alioto T."/>
            <person name="Gomez Garrido J."/>
        </authorList>
    </citation>
    <scope>NUCLEOTIDE SEQUENCE [LARGE SCALE GENOMIC DNA]</scope>
</reference>
<dbReference type="Proteomes" id="UP000594638">
    <property type="component" value="Unassembled WGS sequence"/>
</dbReference>
<sequence length="92" mass="9850">MACSATAKIVQPPMSINSTRSPDKSDTCTKLLRPSAFLGSNKKLFSISKTISPLSRRSATVVSVSSDVIKKKKVESNPVSNLLVTKEEGLVL</sequence>
<dbReference type="Gramene" id="OE9A112963T1">
    <property type="protein sequence ID" value="OE9A112963C1"/>
    <property type="gene ID" value="OE9A112963"/>
</dbReference>
<name>A0A8S0SFE6_OLEEU</name>
<dbReference type="AlphaFoldDB" id="A0A8S0SFE6"/>
<comment type="caution">
    <text evidence="1">The sequence shown here is derived from an EMBL/GenBank/DDBJ whole genome shotgun (WGS) entry which is preliminary data.</text>
</comment>
<dbReference type="EMBL" id="CACTIH010004209">
    <property type="protein sequence ID" value="CAA2990137.1"/>
    <property type="molecule type" value="Genomic_DNA"/>
</dbReference>
<keyword evidence="2" id="KW-1185">Reference proteome</keyword>
<protein>
    <submittedName>
        <fullName evidence="1">Pyruvate dehydrogenase E1 component subunit alpha-3, chloroplastic</fullName>
    </submittedName>
</protein>
<organism evidence="1 2">
    <name type="scientific">Olea europaea subsp. europaea</name>
    <dbReference type="NCBI Taxonomy" id="158383"/>
    <lineage>
        <taxon>Eukaryota</taxon>
        <taxon>Viridiplantae</taxon>
        <taxon>Streptophyta</taxon>
        <taxon>Embryophyta</taxon>
        <taxon>Tracheophyta</taxon>
        <taxon>Spermatophyta</taxon>
        <taxon>Magnoliopsida</taxon>
        <taxon>eudicotyledons</taxon>
        <taxon>Gunneridae</taxon>
        <taxon>Pentapetalae</taxon>
        <taxon>asterids</taxon>
        <taxon>lamiids</taxon>
        <taxon>Lamiales</taxon>
        <taxon>Oleaceae</taxon>
        <taxon>Oleeae</taxon>
        <taxon>Olea</taxon>
    </lineage>
</organism>
<keyword evidence="1" id="KW-0670">Pyruvate</keyword>
<evidence type="ECO:0000313" key="1">
    <source>
        <dbReference type="EMBL" id="CAA2990137.1"/>
    </source>
</evidence>
<gene>
    <name evidence="1" type="ORF">OLEA9_A112963</name>
</gene>
<evidence type="ECO:0000313" key="2">
    <source>
        <dbReference type="Proteomes" id="UP000594638"/>
    </source>
</evidence>
<proteinExistence type="predicted"/>
<accession>A0A8S0SFE6</accession>